<proteinExistence type="predicted"/>
<dbReference type="EMBL" id="BDSP01000124">
    <property type="protein sequence ID" value="GAX18088.1"/>
    <property type="molecule type" value="Genomic_DNA"/>
</dbReference>
<comment type="caution">
    <text evidence="2">The sequence shown here is derived from an EMBL/GenBank/DDBJ whole genome shotgun (WGS) entry which is preliminary data.</text>
</comment>
<dbReference type="InParanoid" id="A0A1Z5JWB3"/>
<gene>
    <name evidence="2" type="ORF">FisN_25Hu064</name>
</gene>
<sequence>MKFNSHKDKPLKDNKSPVSILIHENKHIPDKHTSDASGLGRCVFMEPTVFVTPALSSQRLQATKRPGLVSVDDLVKDLSKLLISTKDHDESKESDNGKVSPSKDKNGHVSQSKTASPRVIRLLNETPEAFDADLGRCVQSMIDDKTFQVTQVTRSLRLKA</sequence>
<name>A0A1Z5JWB3_FISSO</name>
<reference evidence="2 3" key="1">
    <citation type="journal article" date="2015" name="Plant Cell">
        <title>Oil accumulation by the oleaginous diatom Fistulifera solaris as revealed by the genome and transcriptome.</title>
        <authorList>
            <person name="Tanaka T."/>
            <person name="Maeda Y."/>
            <person name="Veluchamy A."/>
            <person name="Tanaka M."/>
            <person name="Abida H."/>
            <person name="Marechal E."/>
            <person name="Bowler C."/>
            <person name="Muto M."/>
            <person name="Sunaga Y."/>
            <person name="Tanaka M."/>
            <person name="Yoshino T."/>
            <person name="Taniguchi T."/>
            <person name="Fukuda Y."/>
            <person name="Nemoto M."/>
            <person name="Matsumoto M."/>
            <person name="Wong P.S."/>
            <person name="Aburatani S."/>
            <person name="Fujibuchi W."/>
        </authorList>
    </citation>
    <scope>NUCLEOTIDE SEQUENCE [LARGE SCALE GENOMIC DNA]</scope>
    <source>
        <strain evidence="2 3">JPCC DA0580</strain>
    </source>
</reference>
<evidence type="ECO:0000313" key="2">
    <source>
        <dbReference type="EMBL" id="GAX18088.1"/>
    </source>
</evidence>
<organism evidence="2 3">
    <name type="scientific">Fistulifera solaris</name>
    <name type="common">Oleaginous diatom</name>
    <dbReference type="NCBI Taxonomy" id="1519565"/>
    <lineage>
        <taxon>Eukaryota</taxon>
        <taxon>Sar</taxon>
        <taxon>Stramenopiles</taxon>
        <taxon>Ochrophyta</taxon>
        <taxon>Bacillariophyta</taxon>
        <taxon>Bacillariophyceae</taxon>
        <taxon>Bacillariophycidae</taxon>
        <taxon>Naviculales</taxon>
        <taxon>Naviculaceae</taxon>
        <taxon>Fistulifera</taxon>
    </lineage>
</organism>
<protein>
    <submittedName>
        <fullName evidence="2">Uncharacterized protein</fullName>
    </submittedName>
</protein>
<feature type="compositionally biased region" description="Basic and acidic residues" evidence="1">
    <location>
        <begin position="85"/>
        <end position="107"/>
    </location>
</feature>
<feature type="region of interest" description="Disordered" evidence="1">
    <location>
        <begin position="85"/>
        <end position="118"/>
    </location>
</feature>
<dbReference type="Proteomes" id="UP000198406">
    <property type="component" value="Unassembled WGS sequence"/>
</dbReference>
<evidence type="ECO:0000313" key="3">
    <source>
        <dbReference type="Proteomes" id="UP000198406"/>
    </source>
</evidence>
<keyword evidence="3" id="KW-1185">Reference proteome</keyword>
<evidence type="ECO:0000256" key="1">
    <source>
        <dbReference type="SAM" id="MobiDB-lite"/>
    </source>
</evidence>
<dbReference type="AlphaFoldDB" id="A0A1Z5JWB3"/>
<accession>A0A1Z5JWB3</accession>